<proteinExistence type="predicted"/>
<name>A0A7Y6IGE6_9ACTN</name>
<sequence>MNASVQPLSAGIWPTVADPGSILTVPWTQRDGAIAEINNFWHRTSGYRDYAKVSAERAWRAQIPLRLARSTRAVTRDGQHRAMLDGFCHPLGNTIALTHILLGEFSAAELAASLASLERESFYRMADEPDTGWRRLSGMASDLLTRVDEARRADQEPDPGYCPEPFVLVSVIQATGALTEFRTASGGDTHRLLDALADRNRLEEVGEPRPLAEQTITGRAERAGGLIYGKDRARVIWAPYRFLAGGKTRWLSCYHRNLLLATALTDAWLGVIAWASGALTEGALPTGGDELVERTARLLGFVYGVRSTAKVVYRSRSTAAQIRDSGLSAELIQAREYIGITEELFPINIGPA</sequence>
<evidence type="ECO:0000313" key="1">
    <source>
        <dbReference type="EMBL" id="NUW37163.1"/>
    </source>
</evidence>
<organism evidence="1 2">
    <name type="scientific">Nonomuraea montanisoli</name>
    <dbReference type="NCBI Taxonomy" id="2741721"/>
    <lineage>
        <taxon>Bacteria</taxon>
        <taxon>Bacillati</taxon>
        <taxon>Actinomycetota</taxon>
        <taxon>Actinomycetes</taxon>
        <taxon>Streptosporangiales</taxon>
        <taxon>Streptosporangiaceae</taxon>
        <taxon>Nonomuraea</taxon>
    </lineage>
</organism>
<gene>
    <name evidence="1" type="ORF">HTZ77_38035</name>
</gene>
<dbReference type="EMBL" id="JABWGN010000019">
    <property type="protein sequence ID" value="NUW37163.1"/>
    <property type="molecule type" value="Genomic_DNA"/>
</dbReference>
<dbReference type="Proteomes" id="UP000586042">
    <property type="component" value="Unassembled WGS sequence"/>
</dbReference>
<accession>A0A7Y6IGE6</accession>
<protein>
    <submittedName>
        <fullName evidence="1">Uncharacterized protein</fullName>
    </submittedName>
</protein>
<evidence type="ECO:0000313" key="2">
    <source>
        <dbReference type="Proteomes" id="UP000586042"/>
    </source>
</evidence>
<keyword evidence="2" id="KW-1185">Reference proteome</keyword>
<reference evidence="1 2" key="1">
    <citation type="submission" date="2020-06" db="EMBL/GenBank/DDBJ databases">
        <title>Nonomuraea sp. SMC257, a novel actinomycete isolated from soil.</title>
        <authorList>
            <person name="Chanama M."/>
        </authorList>
    </citation>
    <scope>NUCLEOTIDE SEQUENCE [LARGE SCALE GENOMIC DNA]</scope>
    <source>
        <strain evidence="1 2">SMC257</strain>
    </source>
</reference>
<dbReference type="AlphaFoldDB" id="A0A7Y6IGE6"/>
<dbReference type="RefSeq" id="WP_175594618.1">
    <property type="nucleotide sequence ID" value="NZ_JABWGN010000019.1"/>
</dbReference>
<comment type="caution">
    <text evidence="1">The sequence shown here is derived from an EMBL/GenBank/DDBJ whole genome shotgun (WGS) entry which is preliminary data.</text>
</comment>